<evidence type="ECO:0000256" key="4">
    <source>
        <dbReference type="ARBA" id="ARBA00022963"/>
    </source>
</evidence>
<dbReference type="EC" id="3.2.1.18" evidence="3"/>
<dbReference type="Pfam" id="PF13088">
    <property type="entry name" value="BNR_2"/>
    <property type="match status" value="2"/>
</dbReference>
<dbReference type="GO" id="GO:0004308">
    <property type="term" value="F:exo-alpha-sialidase activity"/>
    <property type="evidence" value="ECO:0007669"/>
    <property type="project" value="UniProtKB-EC"/>
</dbReference>
<evidence type="ECO:0000259" key="7">
    <source>
        <dbReference type="Pfam" id="PF13088"/>
    </source>
</evidence>
<dbReference type="InterPro" id="IPR036278">
    <property type="entry name" value="Sialidase_sf"/>
</dbReference>
<keyword evidence="6" id="KW-0378">Hydrolase</keyword>
<reference evidence="8 9" key="1">
    <citation type="submission" date="2020-03" db="EMBL/GenBank/DDBJ databases">
        <title>Dissostichus mawsoni Genome sequencing and assembly.</title>
        <authorList>
            <person name="Park H."/>
        </authorList>
    </citation>
    <scope>NUCLEOTIDE SEQUENCE [LARGE SCALE GENOMIC DNA]</scope>
    <source>
        <strain evidence="8">DM0001</strain>
        <tissue evidence="8">Muscle</tissue>
    </source>
</reference>
<dbReference type="GO" id="GO:0006689">
    <property type="term" value="P:ganglioside catabolic process"/>
    <property type="evidence" value="ECO:0007669"/>
    <property type="project" value="TreeGrafter"/>
</dbReference>
<feature type="domain" description="Sialidase" evidence="7">
    <location>
        <begin position="358"/>
        <end position="633"/>
    </location>
</feature>
<evidence type="ECO:0000256" key="2">
    <source>
        <dbReference type="ARBA" id="ARBA00009348"/>
    </source>
</evidence>
<dbReference type="PANTHER" id="PTHR10628:SF23">
    <property type="entry name" value="SIALIDASE-3"/>
    <property type="match status" value="1"/>
</dbReference>
<dbReference type="CDD" id="cd15482">
    <property type="entry name" value="Sialidase_non-viral"/>
    <property type="match status" value="2"/>
</dbReference>
<dbReference type="GO" id="GO:0009313">
    <property type="term" value="P:oligosaccharide catabolic process"/>
    <property type="evidence" value="ECO:0007669"/>
    <property type="project" value="TreeGrafter"/>
</dbReference>
<dbReference type="GO" id="GO:0016020">
    <property type="term" value="C:membrane"/>
    <property type="evidence" value="ECO:0007669"/>
    <property type="project" value="TreeGrafter"/>
</dbReference>
<dbReference type="GO" id="GO:0005737">
    <property type="term" value="C:cytoplasm"/>
    <property type="evidence" value="ECO:0007669"/>
    <property type="project" value="TreeGrafter"/>
</dbReference>
<gene>
    <name evidence="8" type="ORF">F7725_005587</name>
</gene>
<evidence type="ECO:0000256" key="6">
    <source>
        <dbReference type="ARBA" id="ARBA00023295"/>
    </source>
</evidence>
<keyword evidence="4" id="KW-0443">Lipid metabolism</keyword>
<dbReference type="PANTHER" id="PTHR10628">
    <property type="entry name" value="SIALIDASE"/>
    <property type="match status" value="1"/>
</dbReference>
<dbReference type="SUPFAM" id="SSF50939">
    <property type="entry name" value="Sialidases"/>
    <property type="match status" value="2"/>
</dbReference>
<proteinExistence type="inferred from homology"/>
<keyword evidence="9" id="KW-1185">Reference proteome</keyword>
<sequence>MKKERKTIFLSGENEVYRIPALFYNRDEKTLMAFAEKRKTEDDSSTEALVMKTAKVKNEENHEVTIEKERKTIFLSGENEVYRIPALFYNRDEKTLIAFAEKRKTEDDSSTEALVMKTAKVKNEENHEVTIEWSEQKTLIEKCPLGYRPMNPCPLYEKTNKTLFLFFIRVKSTCTEQWQIAHDTNKARLCYVKTTDNGQSWSDVTDLTDSLDEVQQLSTFAVGPGHGLQTESGRLIIPFHAYISMHGSSPALHAVSLYSDDEDCANQPEKKEKANLDNPGKASCTSSFSNRMILCNHGQQTLLSKRTKKRTTEVDSRFEALVMKTGKVKMTPKVKKTPSPKVKKTPKVNKEEMEVTIKWSEHKTLIEKYPLGYRPMNPCPLYEKTNKTLFLFFIRVEGEYTEKWQIANKHNKARLCYVKTTDNGQSWSDVTDLTDSLDEINHWATFAVGPGHGLQTESGRLIVPVHAYVSKSCSSPAPHAVSLYGDDNGETWHFGKMLKKKSLECQMAEFADDRGESVIYCNARTTGSYREEDVSHNKGEVFSKLGGENLVETGGGCHGSVVSFPDQDGIAGGETSQNQNKWLLFTHPSDKCKRSKLGVYVNKSPQDPSAWSAPCVINRGPSGYSDLAYIDEGWFACLMECGEENYTEQIAIEMFSYNEVKQAIEG</sequence>
<evidence type="ECO:0000256" key="3">
    <source>
        <dbReference type="ARBA" id="ARBA00012733"/>
    </source>
</evidence>
<evidence type="ECO:0000256" key="5">
    <source>
        <dbReference type="ARBA" id="ARBA00023277"/>
    </source>
</evidence>
<evidence type="ECO:0000313" key="8">
    <source>
        <dbReference type="EMBL" id="KAF3852232.1"/>
    </source>
</evidence>
<comment type="similarity">
    <text evidence="2">Belongs to the glycosyl hydrolase 33 family.</text>
</comment>
<dbReference type="Gene3D" id="2.120.10.10">
    <property type="match status" value="2"/>
</dbReference>
<dbReference type="InterPro" id="IPR011040">
    <property type="entry name" value="Sialidase"/>
</dbReference>
<dbReference type="InterPro" id="IPR026856">
    <property type="entry name" value="Sialidase_fam"/>
</dbReference>
<feature type="domain" description="Sialidase" evidence="7">
    <location>
        <begin position="95"/>
        <end position="261"/>
    </location>
</feature>
<protein>
    <recommendedName>
        <fullName evidence="3">exo-alpha-sialidase</fullName>
        <ecNumber evidence="3">3.2.1.18</ecNumber>
    </recommendedName>
</protein>
<dbReference type="EMBL" id="JAAKFY010000009">
    <property type="protein sequence ID" value="KAF3852232.1"/>
    <property type="molecule type" value="Genomic_DNA"/>
</dbReference>
<name>A0A7J5YRN6_DISMA</name>
<organism evidence="8 9">
    <name type="scientific">Dissostichus mawsoni</name>
    <name type="common">Antarctic cod</name>
    <dbReference type="NCBI Taxonomy" id="36200"/>
    <lineage>
        <taxon>Eukaryota</taxon>
        <taxon>Metazoa</taxon>
        <taxon>Chordata</taxon>
        <taxon>Craniata</taxon>
        <taxon>Vertebrata</taxon>
        <taxon>Euteleostomi</taxon>
        <taxon>Actinopterygii</taxon>
        <taxon>Neopterygii</taxon>
        <taxon>Teleostei</taxon>
        <taxon>Neoteleostei</taxon>
        <taxon>Acanthomorphata</taxon>
        <taxon>Eupercaria</taxon>
        <taxon>Perciformes</taxon>
        <taxon>Notothenioidei</taxon>
        <taxon>Nototheniidae</taxon>
        <taxon>Dissostichus</taxon>
    </lineage>
</organism>
<evidence type="ECO:0000313" key="9">
    <source>
        <dbReference type="Proteomes" id="UP000518266"/>
    </source>
</evidence>
<dbReference type="Proteomes" id="UP000518266">
    <property type="component" value="Unassembled WGS sequence"/>
</dbReference>
<keyword evidence="4" id="KW-0442">Lipid degradation</keyword>
<comment type="catalytic activity">
    <reaction evidence="1">
        <text>Hydrolysis of alpha-(2-&gt;3)-, alpha-(2-&gt;6)-, alpha-(2-&gt;8)- glycosidic linkages of terminal sialic acid residues in oligosaccharides, glycoproteins, glycolipids, colominic acid and synthetic substrates.</text>
        <dbReference type="EC" id="3.2.1.18"/>
    </reaction>
</comment>
<keyword evidence="6" id="KW-0326">Glycosidase</keyword>
<accession>A0A7J5YRN6</accession>
<evidence type="ECO:0000256" key="1">
    <source>
        <dbReference type="ARBA" id="ARBA00000427"/>
    </source>
</evidence>
<comment type="caution">
    <text evidence="8">The sequence shown here is derived from an EMBL/GenBank/DDBJ whole genome shotgun (WGS) entry which is preliminary data.</text>
</comment>
<keyword evidence="5" id="KW-0119">Carbohydrate metabolism</keyword>
<dbReference type="OrthoDB" id="2739686at2759"/>
<dbReference type="AlphaFoldDB" id="A0A7J5YRN6"/>